<dbReference type="Pfam" id="PF03360">
    <property type="entry name" value="Glyco_transf_43"/>
    <property type="match status" value="1"/>
</dbReference>
<comment type="subcellular location">
    <subcellularLocation>
        <location evidence="1 13">Golgi apparatus membrane</location>
        <topology evidence="1 13">Single-pass type II membrane protein</topology>
    </subcellularLocation>
</comment>
<dbReference type="GO" id="GO:0042285">
    <property type="term" value="F:xylosyltransferase activity"/>
    <property type="evidence" value="ECO:0007669"/>
    <property type="project" value="TreeGrafter"/>
</dbReference>
<keyword evidence="3 13" id="KW-0808">Transferase</keyword>
<dbReference type="Gramene" id="CDP16179">
    <property type="protein sequence ID" value="CDP16179"/>
    <property type="gene ID" value="GSCOC_T00017266001"/>
</dbReference>
<dbReference type="InParanoid" id="A0A068V6V9"/>
<dbReference type="InterPro" id="IPR029044">
    <property type="entry name" value="Nucleotide-diphossugar_trans"/>
</dbReference>
<dbReference type="GO" id="GO:0000139">
    <property type="term" value="C:Golgi membrane"/>
    <property type="evidence" value="ECO:0007669"/>
    <property type="project" value="UniProtKB-SubCell"/>
</dbReference>
<evidence type="ECO:0000256" key="2">
    <source>
        <dbReference type="ARBA" id="ARBA00007706"/>
    </source>
</evidence>
<keyword evidence="5 13" id="KW-0735">Signal-anchor</keyword>
<proteinExistence type="inferred from homology"/>
<keyword evidence="11" id="KW-0464">Manganese</keyword>
<dbReference type="PhylomeDB" id="A0A068V6V9"/>
<evidence type="ECO:0000256" key="5">
    <source>
        <dbReference type="ARBA" id="ARBA00022968"/>
    </source>
</evidence>
<evidence type="ECO:0000313" key="15">
    <source>
        <dbReference type="Proteomes" id="UP000295252"/>
    </source>
</evidence>
<evidence type="ECO:0000256" key="12">
    <source>
        <dbReference type="PIRSR" id="PIRSR605027-4"/>
    </source>
</evidence>
<dbReference type="CDD" id="cd00218">
    <property type="entry name" value="GlcAT-I"/>
    <property type="match status" value="1"/>
</dbReference>
<evidence type="ECO:0000256" key="4">
    <source>
        <dbReference type="ARBA" id="ARBA00022692"/>
    </source>
</evidence>
<comment type="function">
    <text evidence="13">Involved in the synthesis of glucuronoxylan hemicellulose in secondary cell walls.</text>
</comment>
<dbReference type="AlphaFoldDB" id="A0A068V6V9"/>
<name>A0A068V6V9_COFCA</name>
<dbReference type="Gene3D" id="3.90.550.10">
    <property type="entry name" value="Spore Coat Polysaccharide Biosynthesis Protein SpsA, Chain A"/>
    <property type="match status" value="1"/>
</dbReference>
<dbReference type="GO" id="GO:0015018">
    <property type="term" value="F:galactosylgalactosylxylosylprotein 3-beta-glucuronosyltransferase activity"/>
    <property type="evidence" value="ECO:0007669"/>
    <property type="project" value="InterPro"/>
</dbReference>
<gene>
    <name evidence="14" type="ORF">GSCOC_T00017266001</name>
</gene>
<dbReference type="GO" id="GO:0010417">
    <property type="term" value="P:glucuronoxylan biosynthetic process"/>
    <property type="evidence" value="ECO:0007669"/>
    <property type="project" value="TreeGrafter"/>
</dbReference>
<dbReference type="Proteomes" id="UP000295252">
    <property type="component" value="Chromosome X"/>
</dbReference>
<keyword evidence="9" id="KW-0325">Glycoprotein</keyword>
<dbReference type="GO" id="GO:0009834">
    <property type="term" value="P:plant-type secondary cell wall biogenesis"/>
    <property type="evidence" value="ECO:0007669"/>
    <property type="project" value="TreeGrafter"/>
</dbReference>
<dbReference type="OMA" id="FIGFTPP"/>
<dbReference type="GO" id="GO:0071555">
    <property type="term" value="P:cell wall organization"/>
    <property type="evidence" value="ECO:0007669"/>
    <property type="project" value="UniProtKB-KW"/>
</dbReference>
<dbReference type="PANTHER" id="PTHR10896">
    <property type="entry name" value="GALACTOSYLGALACTOSYLXYLOSYLPROTEIN 3-BETA-GLUCURONOSYLTRANSFERASE BETA-1,3-GLUCURONYLTRANSFERASE"/>
    <property type="match status" value="1"/>
</dbReference>
<dbReference type="PANTHER" id="PTHR10896:SF20">
    <property type="entry name" value="BETA-1,4-XYLOSYLTRANSFERASE IRX9L-RELATED"/>
    <property type="match status" value="1"/>
</dbReference>
<evidence type="ECO:0000256" key="13">
    <source>
        <dbReference type="RuleBase" id="RU363127"/>
    </source>
</evidence>
<evidence type="ECO:0000256" key="10">
    <source>
        <dbReference type="ARBA" id="ARBA00023316"/>
    </source>
</evidence>
<keyword evidence="10 13" id="KW-0961">Cell wall biogenesis/degradation</keyword>
<evidence type="ECO:0000256" key="6">
    <source>
        <dbReference type="ARBA" id="ARBA00022989"/>
    </source>
</evidence>
<dbReference type="SUPFAM" id="SSF53448">
    <property type="entry name" value="Nucleotide-diphospho-sugar transferases"/>
    <property type="match status" value="1"/>
</dbReference>
<dbReference type="InterPro" id="IPR005027">
    <property type="entry name" value="Glyco_trans_43"/>
</dbReference>
<evidence type="ECO:0000313" key="14">
    <source>
        <dbReference type="EMBL" id="CDP16179.1"/>
    </source>
</evidence>
<organism evidence="14 15">
    <name type="scientific">Coffea canephora</name>
    <name type="common">Robusta coffee</name>
    <dbReference type="NCBI Taxonomy" id="49390"/>
    <lineage>
        <taxon>Eukaryota</taxon>
        <taxon>Viridiplantae</taxon>
        <taxon>Streptophyta</taxon>
        <taxon>Embryophyta</taxon>
        <taxon>Tracheophyta</taxon>
        <taxon>Spermatophyta</taxon>
        <taxon>Magnoliopsida</taxon>
        <taxon>eudicotyledons</taxon>
        <taxon>Gunneridae</taxon>
        <taxon>Pentapetalae</taxon>
        <taxon>asterids</taxon>
        <taxon>lamiids</taxon>
        <taxon>Gentianales</taxon>
        <taxon>Rubiaceae</taxon>
        <taxon>Ixoroideae</taxon>
        <taxon>Gardenieae complex</taxon>
        <taxon>Bertiereae - Coffeeae clade</taxon>
        <taxon>Coffeeae</taxon>
        <taxon>Coffea</taxon>
    </lineage>
</organism>
<feature type="binding site" evidence="11">
    <location>
        <position position="294"/>
    </location>
    <ligand>
        <name>Mn(2+)</name>
        <dbReference type="ChEBI" id="CHEBI:29035"/>
    </ligand>
</feature>
<feature type="transmembrane region" description="Helical" evidence="13">
    <location>
        <begin position="90"/>
        <end position="109"/>
    </location>
</feature>
<dbReference type="GO" id="GO:0046872">
    <property type="term" value="F:metal ion binding"/>
    <property type="evidence" value="ECO:0007669"/>
    <property type="project" value="UniProtKB-KW"/>
</dbReference>
<evidence type="ECO:0000256" key="9">
    <source>
        <dbReference type="ARBA" id="ARBA00023180"/>
    </source>
</evidence>
<comment type="cofactor">
    <cofactor evidence="11">
        <name>Mn(2+)</name>
        <dbReference type="ChEBI" id="CHEBI:29035"/>
    </cofactor>
</comment>
<comment type="similarity">
    <text evidence="2 13">Belongs to the glycosyltransferase 43 family.</text>
</comment>
<keyword evidence="6 13" id="KW-1133">Transmembrane helix</keyword>
<reference evidence="15" key="1">
    <citation type="journal article" date="2014" name="Science">
        <title>The coffee genome provides insight into the convergent evolution of caffeine biosynthesis.</title>
        <authorList>
            <person name="Denoeud F."/>
            <person name="Carretero-Paulet L."/>
            <person name="Dereeper A."/>
            <person name="Droc G."/>
            <person name="Guyot R."/>
            <person name="Pietrella M."/>
            <person name="Zheng C."/>
            <person name="Alberti A."/>
            <person name="Anthony F."/>
            <person name="Aprea G."/>
            <person name="Aury J.M."/>
            <person name="Bento P."/>
            <person name="Bernard M."/>
            <person name="Bocs S."/>
            <person name="Campa C."/>
            <person name="Cenci A."/>
            <person name="Combes M.C."/>
            <person name="Crouzillat D."/>
            <person name="Da Silva C."/>
            <person name="Daddiego L."/>
            <person name="De Bellis F."/>
            <person name="Dussert S."/>
            <person name="Garsmeur O."/>
            <person name="Gayraud T."/>
            <person name="Guignon V."/>
            <person name="Jahn K."/>
            <person name="Jamilloux V."/>
            <person name="Joet T."/>
            <person name="Labadie K."/>
            <person name="Lan T."/>
            <person name="Leclercq J."/>
            <person name="Lepelley M."/>
            <person name="Leroy T."/>
            <person name="Li L.T."/>
            <person name="Librado P."/>
            <person name="Lopez L."/>
            <person name="Munoz A."/>
            <person name="Noel B."/>
            <person name="Pallavicini A."/>
            <person name="Perrotta G."/>
            <person name="Poncet V."/>
            <person name="Pot D."/>
            <person name="Priyono X."/>
            <person name="Rigoreau M."/>
            <person name="Rouard M."/>
            <person name="Rozas J."/>
            <person name="Tranchant-Dubreuil C."/>
            <person name="VanBuren R."/>
            <person name="Zhang Q."/>
            <person name="Andrade A.C."/>
            <person name="Argout X."/>
            <person name="Bertrand B."/>
            <person name="de Kochko A."/>
            <person name="Graziosi G."/>
            <person name="Henry R.J."/>
            <person name="Jayarama X."/>
            <person name="Ming R."/>
            <person name="Nagai C."/>
            <person name="Rounsley S."/>
            <person name="Sankoff D."/>
            <person name="Giuliano G."/>
            <person name="Albert V.A."/>
            <person name="Wincker P."/>
            <person name="Lashermes P."/>
        </authorList>
    </citation>
    <scope>NUCLEOTIDE SEQUENCE [LARGE SCALE GENOMIC DNA]</scope>
    <source>
        <strain evidence="15">cv. DH200-94</strain>
    </source>
</reference>
<dbReference type="OrthoDB" id="675023at2759"/>
<evidence type="ECO:0000256" key="11">
    <source>
        <dbReference type="PIRSR" id="PIRSR605027-3"/>
    </source>
</evidence>
<dbReference type="EMBL" id="HG739202">
    <property type="protein sequence ID" value="CDP16179.1"/>
    <property type="molecule type" value="Genomic_DNA"/>
</dbReference>
<evidence type="ECO:0000256" key="3">
    <source>
        <dbReference type="ARBA" id="ARBA00022679"/>
    </source>
</evidence>
<dbReference type="EC" id="2.4.-.-" evidence="13"/>
<evidence type="ECO:0000256" key="7">
    <source>
        <dbReference type="ARBA" id="ARBA00023034"/>
    </source>
</evidence>
<evidence type="ECO:0000256" key="1">
    <source>
        <dbReference type="ARBA" id="ARBA00004323"/>
    </source>
</evidence>
<evidence type="ECO:0000256" key="8">
    <source>
        <dbReference type="ARBA" id="ARBA00023136"/>
    </source>
</evidence>
<keyword evidence="11" id="KW-0479">Metal-binding</keyword>
<keyword evidence="4 13" id="KW-0812">Transmembrane</keyword>
<accession>A0A068V6V9</accession>
<keyword evidence="8 13" id="KW-0472">Membrane</keyword>
<protein>
    <recommendedName>
        <fullName evidence="13">Glycosyltransferases</fullName>
        <ecNumber evidence="13">2.4.-.-</ecNumber>
    </recommendedName>
</protein>
<feature type="site" description="Interaction with galactose moiety of substrate glycoprotein" evidence="12">
    <location>
        <position position="329"/>
    </location>
</feature>
<sequence>MASFRRSLSVVPQHGSSADEEEYAVASSLPKSSSLNSDHLPTGGLFLRSFSSLDYALYKLQTLILGLFLKRSSRPLERFKSKGNSWRRALLHFLVCFLIGILIEITPFASPTFSMNLLAKHQPFSLEMLQQVNTIGFYQHDDPKNFTSAVERVEINDNDKPKSAGATDERQDGFPVGDHLTDKTLYEDLNTTFNKLLIIVTPIYSRPLQAYYLNRLAQTLGLVPPPLLWIVVEMTSQSAETAEILRNSGVMHRHLICKETLTGANDRGMLLRNVGLSHIETHQLDGIIYFADDDNMYTTDLFDQMRHIRRFGTWIVAKLVGKNTHAIMEGPICNGSQVTGWHLNERSNKFQKFHLGLSGFAFNSTLLWDPKRWHRRPLQPIRLHDSVKDAPFPVSRFIEQIVEGQNEMECLPLACSRAMVWRLDGEFLYSFPRENSTRSSLILHWLNGVLDFAIIKNLIH</sequence>
<keyword evidence="7 13" id="KW-0333">Golgi apparatus</keyword>
<keyword evidence="15" id="KW-1185">Reference proteome</keyword>